<evidence type="ECO:0000313" key="4">
    <source>
        <dbReference type="EMBL" id="GEC86300.1"/>
    </source>
</evidence>
<accession>A0A4Y4C596</accession>
<dbReference type="PANTHER" id="PTHR13707">
    <property type="entry name" value="KETOACID-COENZYME A TRANSFERASE"/>
    <property type="match status" value="1"/>
</dbReference>
<dbReference type="Pfam" id="PF01144">
    <property type="entry name" value="CoA_trans"/>
    <property type="match status" value="1"/>
</dbReference>
<sequence length="266" mass="28430">MSTTGKVIPSAAAAVADVTDGARLAVGGFGLNGIPDRLIAALVDSGVRDLEVYSNNCGVDDWGLGLLLAGHQIRRVVASYVGENREFARQYLAGELEVELTPQGTLAEKLRAAGVGVPAFYTPAGVGTPIAEGGLPWRYRADGSVEVASPPKETREFGGRHYVLEEALPADVALVHAELGDTEGNLVFNRSAMNFNPLCAMAGTVTIAEVERLVEPGEIDPGQVHLPGIFVQRIVETGPQAKRIEKRTVREHSDGMNHREDREAQR</sequence>
<dbReference type="SMART" id="SM00882">
    <property type="entry name" value="CoA_trans"/>
    <property type="match status" value="1"/>
</dbReference>
<dbReference type="InterPro" id="IPR012792">
    <property type="entry name" value="3-oxoacid_CoA-transf_A"/>
</dbReference>
<keyword evidence="2 4" id="KW-0808">Transferase</keyword>
<protein>
    <submittedName>
        <fullName evidence="4">Putative succinyl-CoA:3-ketoacid coenzyme A transferase subunit A</fullName>
    </submittedName>
</protein>
<dbReference type="InterPro" id="IPR004165">
    <property type="entry name" value="CoA_trans_fam_I"/>
</dbReference>
<evidence type="ECO:0000313" key="5">
    <source>
        <dbReference type="Proteomes" id="UP000319986"/>
    </source>
</evidence>
<name>A0A4Y4C596_9CORY</name>
<evidence type="ECO:0000256" key="2">
    <source>
        <dbReference type="ARBA" id="ARBA00022679"/>
    </source>
</evidence>
<gene>
    <name evidence="4" type="primary">scoA</name>
    <name evidence="4" type="ORF">CVA01_16140</name>
</gene>
<dbReference type="PROSITE" id="PS01273">
    <property type="entry name" value="COA_TRANSF_1"/>
    <property type="match status" value="1"/>
</dbReference>
<feature type="compositionally biased region" description="Basic and acidic residues" evidence="3">
    <location>
        <begin position="242"/>
        <end position="266"/>
    </location>
</feature>
<evidence type="ECO:0000256" key="3">
    <source>
        <dbReference type="SAM" id="MobiDB-lite"/>
    </source>
</evidence>
<proteinExistence type="inferred from homology"/>
<evidence type="ECO:0000256" key="1">
    <source>
        <dbReference type="ARBA" id="ARBA00005612"/>
    </source>
</evidence>
<dbReference type="SUPFAM" id="SSF100950">
    <property type="entry name" value="NagB/RpiA/CoA transferase-like"/>
    <property type="match status" value="1"/>
</dbReference>
<organism evidence="4 5">
    <name type="scientific">Corynebacterium variabile</name>
    <dbReference type="NCBI Taxonomy" id="1727"/>
    <lineage>
        <taxon>Bacteria</taxon>
        <taxon>Bacillati</taxon>
        <taxon>Actinomycetota</taxon>
        <taxon>Actinomycetes</taxon>
        <taxon>Mycobacteriales</taxon>
        <taxon>Corynebacteriaceae</taxon>
        <taxon>Corynebacterium</taxon>
    </lineage>
</organism>
<dbReference type="RefSeq" id="WP_141329891.1">
    <property type="nucleotide sequence ID" value="NZ_BJNT01000012.1"/>
</dbReference>
<feature type="region of interest" description="Disordered" evidence="3">
    <location>
        <begin position="241"/>
        <end position="266"/>
    </location>
</feature>
<dbReference type="Proteomes" id="UP000319986">
    <property type="component" value="Unassembled WGS sequence"/>
</dbReference>
<dbReference type="NCBIfam" id="TIGR02429">
    <property type="entry name" value="pcaI_scoA_fam"/>
    <property type="match status" value="1"/>
</dbReference>
<dbReference type="GeneID" id="82887748"/>
<dbReference type="AlphaFoldDB" id="A0A4Y4C596"/>
<dbReference type="InterPro" id="IPR037171">
    <property type="entry name" value="NagB/RpiA_transferase-like"/>
</dbReference>
<reference evidence="4 5" key="1">
    <citation type="submission" date="2019-06" db="EMBL/GenBank/DDBJ databases">
        <title>Whole genome shotgun sequence of Corynebacterium variabile NBRC 15286.</title>
        <authorList>
            <person name="Hosoyama A."/>
            <person name="Uohara A."/>
            <person name="Ohji S."/>
            <person name="Ichikawa N."/>
        </authorList>
    </citation>
    <scope>NUCLEOTIDE SEQUENCE [LARGE SCALE GENOMIC DNA]</scope>
    <source>
        <strain evidence="4 5">NBRC 15286</strain>
    </source>
</reference>
<dbReference type="Gene3D" id="3.40.1080.10">
    <property type="entry name" value="Glutaconate Coenzyme A-transferase"/>
    <property type="match status" value="1"/>
</dbReference>
<comment type="similarity">
    <text evidence="1">Belongs to the 3-oxoacid CoA-transferase subunit A family.</text>
</comment>
<dbReference type="GO" id="GO:0008410">
    <property type="term" value="F:CoA-transferase activity"/>
    <property type="evidence" value="ECO:0007669"/>
    <property type="project" value="InterPro"/>
</dbReference>
<dbReference type="InterPro" id="IPR004163">
    <property type="entry name" value="CoA_transf_BS"/>
</dbReference>
<comment type="caution">
    <text evidence="4">The sequence shown here is derived from an EMBL/GenBank/DDBJ whole genome shotgun (WGS) entry which is preliminary data.</text>
</comment>
<dbReference type="EMBL" id="BJNT01000012">
    <property type="protein sequence ID" value="GEC86300.1"/>
    <property type="molecule type" value="Genomic_DNA"/>
</dbReference>
<dbReference type="PANTHER" id="PTHR13707:SF60">
    <property type="entry name" value="ACETATE COA-TRANSFERASE SUBUNIT ALPHA"/>
    <property type="match status" value="1"/>
</dbReference>